<reference evidence="1" key="2">
    <citation type="submission" date="2020-09" db="EMBL/GenBank/DDBJ databases">
        <authorList>
            <person name="Sun Q."/>
            <person name="Kim S."/>
        </authorList>
    </citation>
    <scope>NUCLEOTIDE SEQUENCE</scope>
    <source>
        <strain evidence="1">KCTC 32182</strain>
    </source>
</reference>
<reference evidence="1" key="1">
    <citation type="journal article" date="2014" name="Int. J. Syst. Evol. Microbiol.">
        <title>Complete genome sequence of Corynebacterium casei LMG S-19264T (=DSM 44701T), isolated from a smear-ripened cheese.</title>
        <authorList>
            <consortium name="US DOE Joint Genome Institute (JGI-PGF)"/>
            <person name="Walter F."/>
            <person name="Albersmeier A."/>
            <person name="Kalinowski J."/>
            <person name="Ruckert C."/>
        </authorList>
    </citation>
    <scope>NUCLEOTIDE SEQUENCE</scope>
    <source>
        <strain evidence="1">KCTC 32182</strain>
    </source>
</reference>
<keyword evidence="2" id="KW-1185">Reference proteome</keyword>
<organism evidence="1 2">
    <name type="scientific">Paludibacterium paludis</name>
    <dbReference type="NCBI Taxonomy" id="1225769"/>
    <lineage>
        <taxon>Bacteria</taxon>
        <taxon>Pseudomonadati</taxon>
        <taxon>Pseudomonadota</taxon>
        <taxon>Betaproteobacteria</taxon>
        <taxon>Neisseriales</taxon>
        <taxon>Chromobacteriaceae</taxon>
        <taxon>Paludibacterium</taxon>
    </lineage>
</organism>
<evidence type="ECO:0000313" key="2">
    <source>
        <dbReference type="Proteomes" id="UP000645257"/>
    </source>
</evidence>
<protein>
    <submittedName>
        <fullName evidence="1">Uncharacterized protein</fullName>
    </submittedName>
</protein>
<dbReference type="Proteomes" id="UP000645257">
    <property type="component" value="Unassembled WGS sequence"/>
</dbReference>
<dbReference type="AlphaFoldDB" id="A0A918U7E6"/>
<comment type="caution">
    <text evidence="1">The sequence shown here is derived from an EMBL/GenBank/DDBJ whole genome shotgun (WGS) entry which is preliminary data.</text>
</comment>
<gene>
    <name evidence="1" type="ORF">GCM10011289_04770</name>
</gene>
<accession>A0A918U7E6</accession>
<sequence>MPARLTGALPCPGIKRISMGKGLFDHLYRQMAVTLAGIAAQHSFEAVFANSGR</sequence>
<name>A0A918U7E6_9NEIS</name>
<dbReference type="EMBL" id="BMYX01000001">
    <property type="protein sequence ID" value="GGY05238.1"/>
    <property type="molecule type" value="Genomic_DNA"/>
</dbReference>
<evidence type="ECO:0000313" key="1">
    <source>
        <dbReference type="EMBL" id="GGY05238.1"/>
    </source>
</evidence>
<proteinExistence type="predicted"/>